<dbReference type="PIRSF" id="PIRSF003230">
    <property type="entry name" value="YbgC"/>
    <property type="match status" value="1"/>
</dbReference>
<proteinExistence type="inferred from homology"/>
<dbReference type="InterPro" id="IPR029069">
    <property type="entry name" value="HotDog_dom_sf"/>
</dbReference>
<dbReference type="OrthoDB" id="9799036at2"/>
<evidence type="ECO:0000256" key="1">
    <source>
        <dbReference type="ARBA" id="ARBA00005953"/>
    </source>
</evidence>
<dbReference type="InterPro" id="IPR006684">
    <property type="entry name" value="YbgC/YbaW"/>
</dbReference>
<dbReference type="Gene3D" id="3.10.129.10">
    <property type="entry name" value="Hotdog Thioesterase"/>
    <property type="match status" value="1"/>
</dbReference>
<protein>
    <submittedName>
        <fullName evidence="4">Thioesterase</fullName>
    </submittedName>
</protein>
<feature type="compositionally biased region" description="Basic and acidic residues" evidence="3">
    <location>
        <begin position="125"/>
        <end position="147"/>
    </location>
</feature>
<dbReference type="AlphaFoldDB" id="A0A1Y0ER29"/>
<dbReference type="RefSeq" id="WP_087282626.1">
    <property type="nucleotide sequence ID" value="NZ_CP021455.1"/>
</dbReference>
<name>A0A1Y0ER29_9BURK</name>
<dbReference type="Pfam" id="PF13279">
    <property type="entry name" value="4HBT_2"/>
    <property type="match status" value="1"/>
</dbReference>
<reference evidence="4 5" key="1">
    <citation type="submission" date="2017-05" db="EMBL/GenBank/DDBJ databases">
        <authorList>
            <person name="Song R."/>
            <person name="Chenine A.L."/>
            <person name="Ruprecht R.M."/>
        </authorList>
    </citation>
    <scope>NUCLEOTIDE SEQUENCE [LARGE SCALE GENOMIC DNA]</scope>
    <source>
        <strain evidence="4 5">DSM 26136</strain>
    </source>
</reference>
<dbReference type="Proteomes" id="UP000196138">
    <property type="component" value="Chromosome"/>
</dbReference>
<evidence type="ECO:0000313" key="5">
    <source>
        <dbReference type="Proteomes" id="UP000196138"/>
    </source>
</evidence>
<dbReference type="EMBL" id="CP021455">
    <property type="protein sequence ID" value="ARU05958.1"/>
    <property type="molecule type" value="Genomic_DNA"/>
</dbReference>
<dbReference type="InterPro" id="IPR050563">
    <property type="entry name" value="4-hydroxybenzoyl-CoA_TE"/>
</dbReference>
<dbReference type="KEGG" id="cser:CCO03_15925"/>
<dbReference type="PANTHER" id="PTHR31793">
    <property type="entry name" value="4-HYDROXYBENZOYL-COA THIOESTERASE FAMILY MEMBER"/>
    <property type="match status" value="1"/>
</dbReference>
<evidence type="ECO:0000256" key="3">
    <source>
        <dbReference type="SAM" id="MobiDB-lite"/>
    </source>
</evidence>
<dbReference type="CDD" id="cd00586">
    <property type="entry name" value="4HBT"/>
    <property type="match status" value="1"/>
</dbReference>
<organism evidence="4 5">
    <name type="scientific">Comamonas serinivorans</name>
    <dbReference type="NCBI Taxonomy" id="1082851"/>
    <lineage>
        <taxon>Bacteria</taxon>
        <taxon>Pseudomonadati</taxon>
        <taxon>Pseudomonadota</taxon>
        <taxon>Betaproteobacteria</taxon>
        <taxon>Burkholderiales</taxon>
        <taxon>Comamonadaceae</taxon>
        <taxon>Comamonas</taxon>
    </lineage>
</organism>
<dbReference type="SUPFAM" id="SSF54637">
    <property type="entry name" value="Thioesterase/thiol ester dehydrase-isomerase"/>
    <property type="match status" value="1"/>
</dbReference>
<sequence length="147" mass="16325">MQASDFPIVTTDKVRYNDTDRQGHVNNAVFATFMELARVEVLERPELALSEAGTSFVLARLAIDYRAEIHWPGEVQIATRVGQVGRSSIAFEQAIFQHGQLCGHGQSVVVLVDGQTKRSRPLSEAARDRLERHRAPADGPEHEPAPR</sequence>
<feature type="region of interest" description="Disordered" evidence="3">
    <location>
        <begin position="118"/>
        <end position="147"/>
    </location>
</feature>
<gene>
    <name evidence="4" type="ORF">CCO03_15925</name>
</gene>
<evidence type="ECO:0000256" key="2">
    <source>
        <dbReference type="ARBA" id="ARBA00022801"/>
    </source>
</evidence>
<dbReference type="PANTHER" id="PTHR31793:SF27">
    <property type="entry name" value="NOVEL THIOESTERASE SUPERFAMILY DOMAIN AND SAPOSIN A-TYPE DOMAIN CONTAINING PROTEIN (0610012H03RIK)"/>
    <property type="match status" value="1"/>
</dbReference>
<keyword evidence="5" id="KW-1185">Reference proteome</keyword>
<dbReference type="GO" id="GO:0047617">
    <property type="term" value="F:fatty acyl-CoA hydrolase activity"/>
    <property type="evidence" value="ECO:0007669"/>
    <property type="project" value="TreeGrafter"/>
</dbReference>
<comment type="similarity">
    <text evidence="1">Belongs to the 4-hydroxybenzoyl-CoA thioesterase family.</text>
</comment>
<evidence type="ECO:0000313" key="4">
    <source>
        <dbReference type="EMBL" id="ARU05958.1"/>
    </source>
</evidence>
<accession>A0A1Y0ER29</accession>
<keyword evidence="2" id="KW-0378">Hydrolase</keyword>